<accession>X1E1C5</accession>
<comment type="caution">
    <text evidence="1">The sequence shown here is derived from an EMBL/GenBank/DDBJ whole genome shotgun (WGS) entry which is preliminary data.</text>
</comment>
<name>X1E1C5_9ZZZZ</name>
<evidence type="ECO:0000313" key="1">
    <source>
        <dbReference type="EMBL" id="GAH27066.1"/>
    </source>
</evidence>
<sequence length="71" mass="8135">MSVLSIMSDLASFGAAGLMGTMWLWERRLSRRREEQLSDAHQRILRDEQRLSELTHVVEKNTAAITGFTET</sequence>
<protein>
    <submittedName>
        <fullName evidence="1">Uncharacterized protein</fullName>
    </submittedName>
</protein>
<gene>
    <name evidence="1" type="ORF">S03H2_09880</name>
</gene>
<organism evidence="1">
    <name type="scientific">marine sediment metagenome</name>
    <dbReference type="NCBI Taxonomy" id="412755"/>
    <lineage>
        <taxon>unclassified sequences</taxon>
        <taxon>metagenomes</taxon>
        <taxon>ecological metagenomes</taxon>
    </lineage>
</organism>
<proteinExistence type="predicted"/>
<reference evidence="1" key="1">
    <citation type="journal article" date="2014" name="Front. Microbiol.">
        <title>High frequency of phylogenetically diverse reductive dehalogenase-homologous genes in deep subseafloor sedimentary metagenomes.</title>
        <authorList>
            <person name="Kawai M."/>
            <person name="Futagami T."/>
            <person name="Toyoda A."/>
            <person name="Takaki Y."/>
            <person name="Nishi S."/>
            <person name="Hori S."/>
            <person name="Arai W."/>
            <person name="Tsubouchi T."/>
            <person name="Morono Y."/>
            <person name="Uchiyama I."/>
            <person name="Ito T."/>
            <person name="Fujiyama A."/>
            <person name="Inagaki F."/>
            <person name="Takami H."/>
        </authorList>
    </citation>
    <scope>NUCLEOTIDE SEQUENCE</scope>
    <source>
        <strain evidence="1">Expedition CK06-06</strain>
    </source>
</reference>
<dbReference type="EMBL" id="BARU01005123">
    <property type="protein sequence ID" value="GAH27066.1"/>
    <property type="molecule type" value="Genomic_DNA"/>
</dbReference>
<dbReference type="AlphaFoldDB" id="X1E1C5"/>
<feature type="non-terminal residue" evidence="1">
    <location>
        <position position="71"/>
    </location>
</feature>